<evidence type="ECO:0000256" key="2">
    <source>
        <dbReference type="ARBA" id="ARBA00023002"/>
    </source>
</evidence>
<keyword evidence="2 4" id="KW-0560">Oxidoreductase</keyword>
<dbReference type="AlphaFoldDB" id="A0A0F4NFE7"/>
<name>A0A0F4NFE7_9VIBR</name>
<dbReference type="PROSITE" id="PS00061">
    <property type="entry name" value="ADH_SHORT"/>
    <property type="match status" value="1"/>
</dbReference>
<evidence type="ECO:0000313" key="5">
    <source>
        <dbReference type="Proteomes" id="UP000033673"/>
    </source>
</evidence>
<dbReference type="InterPro" id="IPR036291">
    <property type="entry name" value="NAD(P)-bd_dom_sf"/>
</dbReference>
<dbReference type="PRINTS" id="PR00081">
    <property type="entry name" value="GDHRDH"/>
</dbReference>
<dbReference type="InterPro" id="IPR002347">
    <property type="entry name" value="SDR_fam"/>
</dbReference>
<dbReference type="OrthoDB" id="20590at2"/>
<dbReference type="SMART" id="SM00822">
    <property type="entry name" value="PKS_KR"/>
    <property type="match status" value="1"/>
</dbReference>
<organism evidence="4 5">
    <name type="scientific">Vibrio galatheae</name>
    <dbReference type="NCBI Taxonomy" id="579748"/>
    <lineage>
        <taxon>Bacteria</taxon>
        <taxon>Pseudomonadati</taxon>
        <taxon>Pseudomonadota</taxon>
        <taxon>Gammaproteobacteria</taxon>
        <taxon>Vibrionales</taxon>
        <taxon>Vibrionaceae</taxon>
        <taxon>Vibrio</taxon>
    </lineage>
</organism>
<dbReference type="RefSeq" id="WP_045956724.1">
    <property type="nucleotide sequence ID" value="NZ_JXXV01000028.1"/>
</dbReference>
<sequence length="243" mass="25708">MDKVVIVTGAGRGIGAQTAKLLASQGYAVAVNYLKNHQRAKEVVEDITASGGRAFAVQADVSDEQQVEAMFAQVSERYGTVTHLVNNAGVLFSQCTLSEIDLTRFKKVMDSNVVSCFLCSKTFINQLDSSGAIVNVSSAASRTGAPFEYVDYAASKGAMDSLTKGLSLELASRNIRVNGVRPGCIYTEMHADGGEPGRVDRLGPQLPLGRGGTALEVAYTIAWLLSDEASFVTGSFIDIAGGR</sequence>
<dbReference type="InterPro" id="IPR057326">
    <property type="entry name" value="KR_dom"/>
</dbReference>
<dbReference type="GO" id="GO:0047936">
    <property type="term" value="F:glucose 1-dehydrogenase [NAD(P)+] activity"/>
    <property type="evidence" value="ECO:0007669"/>
    <property type="project" value="UniProtKB-EC"/>
</dbReference>
<proteinExistence type="inferred from homology"/>
<comment type="caution">
    <text evidence="4">The sequence shown here is derived from an EMBL/GenBank/DDBJ whole genome shotgun (WGS) entry which is preliminary data.</text>
</comment>
<evidence type="ECO:0000256" key="1">
    <source>
        <dbReference type="ARBA" id="ARBA00006484"/>
    </source>
</evidence>
<dbReference type="EC" id="1.1.1.47" evidence="4"/>
<evidence type="ECO:0000259" key="3">
    <source>
        <dbReference type="SMART" id="SM00822"/>
    </source>
</evidence>
<evidence type="ECO:0000313" key="4">
    <source>
        <dbReference type="EMBL" id="KJY81842.1"/>
    </source>
</evidence>
<comment type="similarity">
    <text evidence="1">Belongs to the short-chain dehydrogenases/reductases (SDR) family.</text>
</comment>
<reference evidence="4 5" key="1">
    <citation type="journal article" date="2015" name="BMC Genomics">
        <title>Genome mining reveals unlocked bioactive potential of marine Gram-negative bacteria.</title>
        <authorList>
            <person name="Machado H."/>
            <person name="Sonnenschein E.C."/>
            <person name="Melchiorsen J."/>
            <person name="Gram L."/>
        </authorList>
    </citation>
    <scope>NUCLEOTIDE SEQUENCE [LARGE SCALE GENOMIC DNA]</scope>
    <source>
        <strain evidence="4 5">S2757</strain>
    </source>
</reference>
<dbReference type="CDD" id="cd05233">
    <property type="entry name" value="SDR_c"/>
    <property type="match status" value="1"/>
</dbReference>
<gene>
    <name evidence="4" type="ORF">TW81_15935</name>
</gene>
<dbReference type="STRING" id="579748.TW81_15935"/>
<dbReference type="InterPro" id="IPR020904">
    <property type="entry name" value="Sc_DH/Rdtase_CS"/>
</dbReference>
<dbReference type="PATRIC" id="fig|579748.3.peg.3293"/>
<dbReference type="SUPFAM" id="SSF51735">
    <property type="entry name" value="NAD(P)-binding Rossmann-fold domains"/>
    <property type="match status" value="1"/>
</dbReference>
<dbReference type="PRINTS" id="PR00080">
    <property type="entry name" value="SDRFAMILY"/>
</dbReference>
<accession>A0A0F4NFE7</accession>
<dbReference type="Proteomes" id="UP000033673">
    <property type="component" value="Unassembled WGS sequence"/>
</dbReference>
<dbReference type="EMBL" id="JXXV01000028">
    <property type="protein sequence ID" value="KJY81842.1"/>
    <property type="molecule type" value="Genomic_DNA"/>
</dbReference>
<keyword evidence="5" id="KW-1185">Reference proteome</keyword>
<dbReference type="PANTHER" id="PTHR43639:SF1">
    <property type="entry name" value="SHORT-CHAIN DEHYDROGENASE_REDUCTASE FAMILY PROTEIN"/>
    <property type="match status" value="1"/>
</dbReference>
<protein>
    <submittedName>
        <fullName evidence="4">Sugar dehydrogenase</fullName>
        <ecNumber evidence="4">1.1.1.47</ecNumber>
    </submittedName>
</protein>
<dbReference type="Pfam" id="PF13561">
    <property type="entry name" value="adh_short_C2"/>
    <property type="match status" value="1"/>
</dbReference>
<feature type="domain" description="Ketoreductase" evidence="3">
    <location>
        <begin position="3"/>
        <end position="174"/>
    </location>
</feature>
<dbReference type="FunFam" id="3.40.50.720:FF:000084">
    <property type="entry name" value="Short-chain dehydrogenase reductase"/>
    <property type="match status" value="1"/>
</dbReference>
<dbReference type="Gene3D" id="3.40.50.720">
    <property type="entry name" value="NAD(P)-binding Rossmann-like Domain"/>
    <property type="match status" value="1"/>
</dbReference>
<dbReference type="PANTHER" id="PTHR43639">
    <property type="entry name" value="OXIDOREDUCTASE, SHORT-CHAIN DEHYDROGENASE/REDUCTASE FAMILY (AFU_ORTHOLOGUE AFUA_5G02870)"/>
    <property type="match status" value="1"/>
</dbReference>